<accession>A0A8I1XMP5</accession>
<gene>
    <name evidence="1" type="ORF">J7405_09915</name>
</gene>
<evidence type="ECO:0000313" key="1">
    <source>
        <dbReference type="EMBL" id="MBO9759857.1"/>
    </source>
</evidence>
<sequence length="279" mass="29873">MAQDRQVAIAARVLPTGPPHDRCAAGMMALPLTTGAGKGDAMGLWDRLFGRKSTAADTPRTAPTAASVAAADASEEAAEIDPVLQPALSAFQRGDHAGAYNAAQAQLHLGADAQRLCALSLSALDRYREAYPHWLALHALEPTAHNALQLATTSVMCNEIVQGEQWLLTFDDLNAQERSTSPATARTSFLTALTRAGHGAHALPHLEWLREAYAGMSITDSHFLYVRGLPFLEAFLERSTPLLRQCLPAEAVPEWYAQLQPALDPPGQAMVAAHIASLQ</sequence>
<comment type="caution">
    <text evidence="1">The sequence shown here is derived from an EMBL/GenBank/DDBJ whole genome shotgun (WGS) entry which is preliminary data.</text>
</comment>
<dbReference type="EMBL" id="JAGHXW010000029">
    <property type="protein sequence ID" value="MBO9759857.1"/>
    <property type="molecule type" value="Genomic_DNA"/>
</dbReference>
<organism evidence="1 2">
    <name type="scientific">Xanthomonas manihotis</name>
    <dbReference type="NCBI Taxonomy" id="43353"/>
    <lineage>
        <taxon>Bacteria</taxon>
        <taxon>Pseudomonadati</taxon>
        <taxon>Pseudomonadota</taxon>
        <taxon>Gammaproteobacteria</taxon>
        <taxon>Lysobacterales</taxon>
        <taxon>Lysobacteraceae</taxon>
        <taxon>Xanthomonas</taxon>
    </lineage>
</organism>
<protein>
    <submittedName>
        <fullName evidence="1">Uncharacterized protein</fullName>
    </submittedName>
</protein>
<dbReference type="AlphaFoldDB" id="A0A8I1XMP5"/>
<dbReference type="RefSeq" id="WP_017156320.1">
    <property type="nucleotide sequence ID" value="NZ_CP083575.1"/>
</dbReference>
<reference evidence="1" key="1">
    <citation type="submission" date="2021-03" db="EMBL/GenBank/DDBJ databases">
        <title>Molecular characterization of Xanthomonas species pathogenic on Araceae and the development of a triplex TaqMan assay for detection of X. phaseoli pv. dieffenbachiae.</title>
        <authorList>
            <person name="Van Der Wolf J."/>
            <person name="Krijger M."/>
            <person name="Mendes O."/>
            <person name="Brankovics B."/>
            <person name="Bonants P."/>
            <person name="Meekes E."/>
        </authorList>
    </citation>
    <scope>NUCLEOTIDE SEQUENCE</scope>
    <source>
        <strain evidence="1">NBC1264</strain>
    </source>
</reference>
<evidence type="ECO:0000313" key="2">
    <source>
        <dbReference type="Proteomes" id="UP000668572"/>
    </source>
</evidence>
<proteinExistence type="predicted"/>
<name>A0A8I1XMP5_XANMN</name>
<dbReference type="Proteomes" id="UP000668572">
    <property type="component" value="Unassembled WGS sequence"/>
</dbReference>